<protein>
    <submittedName>
        <fullName evidence="3">Putative oxidoreductase, chloroplastic</fullName>
    </submittedName>
</protein>
<proteinExistence type="predicted"/>
<dbReference type="InterPro" id="IPR036812">
    <property type="entry name" value="NAD(P)_OxRdtase_dom_sf"/>
</dbReference>
<evidence type="ECO:0000256" key="1">
    <source>
        <dbReference type="ARBA" id="ARBA00022857"/>
    </source>
</evidence>
<dbReference type="PANTHER" id="PTHR43625:SF5">
    <property type="entry name" value="PYRIDOXAL REDUCTASE, CHLOROPLASTIC"/>
    <property type="match status" value="1"/>
</dbReference>
<dbReference type="AlphaFoldDB" id="A0A0B2QE03"/>
<dbReference type="Proteomes" id="UP000053555">
    <property type="component" value="Unassembled WGS sequence"/>
</dbReference>
<sequence>MAVSVCSININPIALATPSFSFKSLKFPSFWPTQKVKMGPLSVSPMRFGTWAWGTTASISLIFDTADSYGTGKLNGQGEKLLGRFIREFQEQKGSQRERVIATKFAAYPWRLTPGRFVNACRASLDIREVKSIKQAEENLGALRWRLSSDELLQLEDAANESPRRMIQNIFQTRYTCNTKKANQIKRYGGCNHPSVLHDLAFITDKTSGGTFALGSKECIVYSMEVTGLYHLVSLKAESKQACPGKMTTDQSITAQQWRKLMQESMPVMPQRSFGQSHQIILLCC</sequence>
<dbReference type="PANTHER" id="PTHR43625">
    <property type="entry name" value="AFLATOXIN B1 ALDEHYDE REDUCTASE"/>
    <property type="match status" value="1"/>
</dbReference>
<dbReference type="EMBL" id="KN659064">
    <property type="protein sequence ID" value="KHN19535.1"/>
    <property type="molecule type" value="Genomic_DNA"/>
</dbReference>
<accession>A0A0B2QE03</accession>
<dbReference type="Gene3D" id="3.20.20.100">
    <property type="entry name" value="NADP-dependent oxidoreductase domain"/>
    <property type="match status" value="1"/>
</dbReference>
<keyword evidence="1" id="KW-0521">NADP</keyword>
<reference evidence="3" key="1">
    <citation type="submission" date="2014-07" db="EMBL/GenBank/DDBJ databases">
        <title>Identification of a novel salt tolerance gene in wild soybean by whole-genome sequencing.</title>
        <authorList>
            <person name="Lam H.-M."/>
            <person name="Qi X."/>
            <person name="Li M.-W."/>
            <person name="Liu X."/>
            <person name="Xie M."/>
            <person name="Ni M."/>
            <person name="Xu X."/>
        </authorList>
    </citation>
    <scope>NUCLEOTIDE SEQUENCE [LARGE SCALE GENOMIC DNA]</scope>
    <source>
        <tissue evidence="3">Root</tissue>
    </source>
</reference>
<dbReference type="InterPro" id="IPR050791">
    <property type="entry name" value="Aldo-Keto_reductase"/>
</dbReference>
<name>A0A0B2QE03_GLYSO</name>
<organism evidence="3">
    <name type="scientific">Glycine soja</name>
    <name type="common">Wild soybean</name>
    <dbReference type="NCBI Taxonomy" id="3848"/>
    <lineage>
        <taxon>Eukaryota</taxon>
        <taxon>Viridiplantae</taxon>
        <taxon>Streptophyta</taxon>
        <taxon>Embryophyta</taxon>
        <taxon>Tracheophyta</taxon>
        <taxon>Spermatophyta</taxon>
        <taxon>Magnoliopsida</taxon>
        <taxon>eudicotyledons</taxon>
        <taxon>Gunneridae</taxon>
        <taxon>Pentapetalae</taxon>
        <taxon>rosids</taxon>
        <taxon>fabids</taxon>
        <taxon>Fabales</taxon>
        <taxon>Fabaceae</taxon>
        <taxon>Papilionoideae</taxon>
        <taxon>50 kb inversion clade</taxon>
        <taxon>NPAAA clade</taxon>
        <taxon>indigoferoid/millettioid clade</taxon>
        <taxon>Phaseoleae</taxon>
        <taxon>Glycine</taxon>
        <taxon>Glycine subgen. Soja</taxon>
    </lineage>
</organism>
<dbReference type="GO" id="GO:0016491">
    <property type="term" value="F:oxidoreductase activity"/>
    <property type="evidence" value="ECO:0007669"/>
    <property type="project" value="UniProtKB-KW"/>
</dbReference>
<evidence type="ECO:0000313" key="3">
    <source>
        <dbReference type="EMBL" id="KHN19535.1"/>
    </source>
</evidence>
<keyword evidence="2" id="KW-0560">Oxidoreductase</keyword>
<dbReference type="SUPFAM" id="SSF51430">
    <property type="entry name" value="NAD(P)-linked oxidoreductase"/>
    <property type="match status" value="1"/>
</dbReference>
<gene>
    <name evidence="3" type="ORF">glysoja_027792</name>
</gene>
<dbReference type="GO" id="GO:0005737">
    <property type="term" value="C:cytoplasm"/>
    <property type="evidence" value="ECO:0007669"/>
    <property type="project" value="TreeGrafter"/>
</dbReference>
<evidence type="ECO:0000256" key="2">
    <source>
        <dbReference type="ARBA" id="ARBA00023002"/>
    </source>
</evidence>